<proteinExistence type="predicted"/>
<organism evidence="1 2">
    <name type="scientific">Mycolicibacterium murale</name>
    <dbReference type="NCBI Taxonomy" id="182220"/>
    <lineage>
        <taxon>Bacteria</taxon>
        <taxon>Bacillati</taxon>
        <taxon>Actinomycetota</taxon>
        <taxon>Actinomycetes</taxon>
        <taxon>Mycobacteriales</taxon>
        <taxon>Mycobacteriaceae</taxon>
        <taxon>Mycolicibacterium</taxon>
    </lineage>
</organism>
<reference evidence="1 2" key="1">
    <citation type="journal article" date="2019" name="Emerg. Microbes Infect.">
        <title>Comprehensive subspecies identification of 175 nontuberculous mycobacteria species based on 7547 genomic profiles.</title>
        <authorList>
            <person name="Matsumoto Y."/>
            <person name="Kinjo T."/>
            <person name="Motooka D."/>
            <person name="Nabeya D."/>
            <person name="Jung N."/>
            <person name="Uechi K."/>
            <person name="Horii T."/>
            <person name="Iida T."/>
            <person name="Fujita J."/>
            <person name="Nakamura S."/>
        </authorList>
    </citation>
    <scope>NUCLEOTIDE SEQUENCE [LARGE SCALE GENOMIC DNA]</scope>
    <source>
        <strain evidence="1 2">JCM 13392</strain>
    </source>
</reference>
<dbReference type="EMBL" id="BLKT01000003">
    <property type="protein sequence ID" value="GFG62315.1"/>
    <property type="molecule type" value="Genomic_DNA"/>
</dbReference>
<protein>
    <recommendedName>
        <fullName evidence="3">SCP2 domain-containing protein</fullName>
    </recommendedName>
</protein>
<gene>
    <name evidence="1" type="ORF">MMUR_64510</name>
</gene>
<sequence length="132" mass="14769">MTSPSAQFEERWLEAAAADGEFRLITRWTAMSLRLESGDDGQTYRIKHSVMSVDDSQTPGPALVTLRGSTEAWKDFLANSPAAPNHHILAMQRRRTDFTIDGRHVLLQNLRTVNRAMELLQAVARDTDCSVA</sequence>
<keyword evidence="2" id="KW-1185">Reference proteome</keyword>
<evidence type="ECO:0008006" key="3">
    <source>
        <dbReference type="Google" id="ProtNLM"/>
    </source>
</evidence>
<evidence type="ECO:0000313" key="1">
    <source>
        <dbReference type="EMBL" id="GFG62315.1"/>
    </source>
</evidence>
<name>A0A7I9WX56_9MYCO</name>
<accession>A0A7I9WX56</accession>
<dbReference type="AlphaFoldDB" id="A0A7I9WX56"/>
<dbReference type="RefSeq" id="WP_246244366.1">
    <property type="nucleotide sequence ID" value="NZ_BAAAMC010000033.1"/>
</dbReference>
<dbReference type="Proteomes" id="UP000465241">
    <property type="component" value="Unassembled WGS sequence"/>
</dbReference>
<evidence type="ECO:0000313" key="2">
    <source>
        <dbReference type="Proteomes" id="UP000465241"/>
    </source>
</evidence>
<comment type="caution">
    <text evidence="1">The sequence shown here is derived from an EMBL/GenBank/DDBJ whole genome shotgun (WGS) entry which is preliminary data.</text>
</comment>